<evidence type="ECO:0000313" key="7">
    <source>
        <dbReference type="EMBL" id="SCL68323.1"/>
    </source>
</evidence>
<keyword evidence="7" id="KW-0418">Kinase</keyword>
<keyword evidence="5" id="KW-1133">Transmembrane helix</keyword>
<sequence length="522" mass="54786">MTQVGEGQEAEETAPPVMTFGAPTAGELLAERYELVEHINNDSAGRLVWRGVDVVLRRPVAVVLRYPGGDSATEMLQAAVAASRVIHPNLVGVYDAIDEADRAYVVREWVDGQSLRELVTADGPLDPARATTIGNAVASALAAVHATGMVHGNVHPGTVMISDDGRVVLADARTDGDDSQENDVRAVGGLLYYALTGHWPHGEAPLRGATAGHGRAAIPDAVRDASGAIAAPRQVRAGVPAYLDDLTMDLLDTEIAPPSSDVLSAELSRLDVPADDHYLEPTGPLRFTAEPGEEPSPLAASGGRKVALGIAGLLAVALVGLLVGISVLSGDDKKGPGTGQAGSPSSSAPATDGSTPAAAPARKLNIADVRIIDPDSRDRAEVRNAEKVMDGDEDKGWETQTYNAANFSNFKRGMGVWIDLGAPHNVKSVQAVLSATGVTAQLLTGTQEFPPTSAGDKDLVASYLKTPIGQPYEKHDGTKMIFDGFDPEQKYQYLLFWITELPKKDSGSGYKVGVQEITVTGS</sequence>
<gene>
    <name evidence="7" type="ORF">GA0070604_6264</name>
</gene>
<evidence type="ECO:0000256" key="4">
    <source>
        <dbReference type="SAM" id="MobiDB-lite"/>
    </source>
</evidence>
<dbReference type="GO" id="GO:0005524">
    <property type="term" value="F:ATP binding"/>
    <property type="evidence" value="ECO:0007669"/>
    <property type="project" value="UniProtKB-KW"/>
</dbReference>
<dbReference type="SMART" id="SM00220">
    <property type="entry name" value="S_TKc"/>
    <property type="match status" value="1"/>
</dbReference>
<reference evidence="8" key="1">
    <citation type="submission" date="2016-06" db="EMBL/GenBank/DDBJ databases">
        <authorList>
            <person name="Varghese N."/>
            <person name="Submissions Spin"/>
        </authorList>
    </citation>
    <scope>NUCLEOTIDE SEQUENCE [LARGE SCALE GENOMIC DNA]</scope>
    <source>
        <strain evidence="8">DSM 44814</strain>
    </source>
</reference>
<dbReference type="InterPro" id="IPR000719">
    <property type="entry name" value="Prot_kinase_dom"/>
</dbReference>
<dbReference type="Proteomes" id="UP000199696">
    <property type="component" value="Unassembled WGS sequence"/>
</dbReference>
<evidence type="ECO:0000256" key="3">
    <source>
        <dbReference type="ARBA" id="ARBA00022840"/>
    </source>
</evidence>
<feature type="compositionally biased region" description="Low complexity" evidence="4">
    <location>
        <begin position="341"/>
        <end position="359"/>
    </location>
</feature>
<keyword evidence="2" id="KW-0547">Nucleotide-binding</keyword>
<keyword evidence="5" id="KW-0472">Membrane</keyword>
<evidence type="ECO:0000313" key="8">
    <source>
        <dbReference type="Proteomes" id="UP000199696"/>
    </source>
</evidence>
<feature type="region of interest" description="Disordered" evidence="4">
    <location>
        <begin position="332"/>
        <end position="359"/>
    </location>
</feature>
<dbReference type="STRING" id="227316.GA0070604_6264"/>
<proteinExistence type="inferred from homology"/>
<comment type="similarity">
    <text evidence="1">Belongs to the protein kinase superfamily. STE Ser/Thr protein kinase family. STE20 subfamily.</text>
</comment>
<feature type="region of interest" description="Disordered" evidence="4">
    <location>
        <begin position="1"/>
        <end position="20"/>
    </location>
</feature>
<dbReference type="Gene3D" id="1.10.510.10">
    <property type="entry name" value="Transferase(Phosphotransferase) domain 1"/>
    <property type="match status" value="1"/>
</dbReference>
<organism evidence="7 8">
    <name type="scientific">Micromonospora eburnea</name>
    <dbReference type="NCBI Taxonomy" id="227316"/>
    <lineage>
        <taxon>Bacteria</taxon>
        <taxon>Bacillati</taxon>
        <taxon>Actinomycetota</taxon>
        <taxon>Actinomycetes</taxon>
        <taxon>Micromonosporales</taxon>
        <taxon>Micromonosporaceae</taxon>
        <taxon>Micromonospora</taxon>
    </lineage>
</organism>
<evidence type="ECO:0000256" key="2">
    <source>
        <dbReference type="ARBA" id="ARBA00022741"/>
    </source>
</evidence>
<keyword evidence="3" id="KW-0067">ATP-binding</keyword>
<evidence type="ECO:0000256" key="1">
    <source>
        <dbReference type="ARBA" id="ARBA00008874"/>
    </source>
</evidence>
<name>A0A1C6VPU1_9ACTN</name>
<feature type="transmembrane region" description="Helical" evidence="5">
    <location>
        <begin position="306"/>
        <end position="328"/>
    </location>
</feature>
<dbReference type="CDD" id="cd13973">
    <property type="entry name" value="PK_MviN-like"/>
    <property type="match status" value="1"/>
</dbReference>
<dbReference type="AlphaFoldDB" id="A0A1C6VPU1"/>
<keyword evidence="8" id="KW-1185">Reference proteome</keyword>
<dbReference type="SUPFAM" id="SSF56112">
    <property type="entry name" value="Protein kinase-like (PK-like)"/>
    <property type="match status" value="1"/>
</dbReference>
<dbReference type="EMBL" id="FMHY01000002">
    <property type="protein sequence ID" value="SCL68323.1"/>
    <property type="molecule type" value="Genomic_DNA"/>
</dbReference>
<dbReference type="GO" id="GO:0004672">
    <property type="term" value="F:protein kinase activity"/>
    <property type="evidence" value="ECO:0007669"/>
    <property type="project" value="InterPro"/>
</dbReference>
<dbReference type="PANTHER" id="PTHR45832">
    <property type="entry name" value="SERINE/THREONINE-PROTEIN KINASE SAMKA-RELATED-RELATED"/>
    <property type="match status" value="1"/>
</dbReference>
<feature type="region of interest" description="Disordered" evidence="4">
    <location>
        <begin position="279"/>
        <end position="301"/>
    </location>
</feature>
<dbReference type="PANTHER" id="PTHR45832:SF22">
    <property type="entry name" value="SERINE_THREONINE-PROTEIN KINASE SAMKA-RELATED"/>
    <property type="match status" value="1"/>
</dbReference>
<feature type="domain" description="Protein kinase" evidence="6">
    <location>
        <begin position="1"/>
        <end position="389"/>
    </location>
</feature>
<dbReference type="InterPro" id="IPR011009">
    <property type="entry name" value="Kinase-like_dom_sf"/>
</dbReference>
<protein>
    <submittedName>
        <fullName evidence="7">Protein kinase domain-containing protein</fullName>
    </submittedName>
</protein>
<evidence type="ECO:0000259" key="6">
    <source>
        <dbReference type="PROSITE" id="PS50011"/>
    </source>
</evidence>
<keyword evidence="7" id="KW-0808">Transferase</keyword>
<dbReference type="PROSITE" id="PS50011">
    <property type="entry name" value="PROTEIN_KINASE_DOM"/>
    <property type="match status" value="1"/>
</dbReference>
<evidence type="ECO:0000256" key="5">
    <source>
        <dbReference type="SAM" id="Phobius"/>
    </source>
</evidence>
<accession>A0A1C6VPU1</accession>
<dbReference type="InterPro" id="IPR051931">
    <property type="entry name" value="PAK3-like"/>
</dbReference>
<keyword evidence="5" id="KW-0812">Transmembrane</keyword>
<dbReference type="Pfam" id="PF00069">
    <property type="entry name" value="Pkinase"/>
    <property type="match status" value="1"/>
</dbReference>
<dbReference type="Gene3D" id="3.30.200.20">
    <property type="entry name" value="Phosphorylase Kinase, domain 1"/>
    <property type="match status" value="1"/>
</dbReference>